<dbReference type="Proteomes" id="UP000198923">
    <property type="component" value="Unassembled WGS sequence"/>
</dbReference>
<dbReference type="AlphaFoldDB" id="A0A1G8KA34"/>
<reference evidence="1 2" key="1">
    <citation type="submission" date="2016-10" db="EMBL/GenBank/DDBJ databases">
        <authorList>
            <person name="de Groot N.N."/>
        </authorList>
    </citation>
    <scope>NUCLEOTIDE SEQUENCE [LARGE SCALE GENOMIC DNA]</scope>
    <source>
        <strain evidence="1 2">CPCC 201354</strain>
    </source>
</reference>
<evidence type="ECO:0000313" key="1">
    <source>
        <dbReference type="EMBL" id="SDI40281.1"/>
    </source>
</evidence>
<dbReference type="RefSeq" id="WP_143020491.1">
    <property type="nucleotide sequence ID" value="NZ_FNCN01000049.1"/>
</dbReference>
<evidence type="ECO:0000313" key="2">
    <source>
        <dbReference type="Proteomes" id="UP000198923"/>
    </source>
</evidence>
<accession>A0A1G8KA34</accession>
<protein>
    <submittedName>
        <fullName evidence="1">Uncharacterized protein</fullName>
    </submittedName>
</protein>
<organism evidence="1 2">
    <name type="scientific">Sinosporangium album</name>
    <dbReference type="NCBI Taxonomy" id="504805"/>
    <lineage>
        <taxon>Bacteria</taxon>
        <taxon>Bacillati</taxon>
        <taxon>Actinomycetota</taxon>
        <taxon>Actinomycetes</taxon>
        <taxon>Streptosporangiales</taxon>
        <taxon>Streptosporangiaceae</taxon>
        <taxon>Sinosporangium</taxon>
    </lineage>
</organism>
<keyword evidence="2" id="KW-1185">Reference proteome</keyword>
<dbReference type="OrthoDB" id="9980107at2"/>
<sequence length="76" mass="8310">MAVAETQELPDHEFFAWERAGRFLAIVHAPGYDRRIIAAAAATQFDPDDVVHIRTALGLQPIGAVDSARAALLKRI</sequence>
<name>A0A1G8KA34_9ACTN</name>
<proteinExistence type="predicted"/>
<gene>
    <name evidence="1" type="ORF">SAMN05421505_1491</name>
</gene>
<dbReference type="EMBL" id="FNCN01000049">
    <property type="protein sequence ID" value="SDI40281.1"/>
    <property type="molecule type" value="Genomic_DNA"/>
</dbReference>